<proteinExistence type="predicted"/>
<dbReference type="NCBIfam" id="TIGR00738">
    <property type="entry name" value="rrf2_super"/>
    <property type="match status" value="1"/>
</dbReference>
<dbReference type="PROSITE" id="PS51197">
    <property type="entry name" value="HTH_RRF2_2"/>
    <property type="match status" value="1"/>
</dbReference>
<dbReference type="Proteomes" id="UP000019141">
    <property type="component" value="Unassembled WGS sequence"/>
</dbReference>
<dbReference type="Pfam" id="PF02082">
    <property type="entry name" value="Rrf2"/>
    <property type="match status" value="1"/>
</dbReference>
<dbReference type="InterPro" id="IPR030489">
    <property type="entry name" value="TR_Rrf2-type_CS"/>
</dbReference>
<organism evidence="1 2">
    <name type="scientific">Entotheonella factor</name>
    <dbReference type="NCBI Taxonomy" id="1429438"/>
    <lineage>
        <taxon>Bacteria</taxon>
        <taxon>Pseudomonadati</taxon>
        <taxon>Nitrospinota/Tectimicrobiota group</taxon>
        <taxon>Candidatus Tectimicrobiota</taxon>
        <taxon>Candidatus Entotheonellia</taxon>
        <taxon>Candidatus Entotheonellales</taxon>
        <taxon>Candidatus Entotheonellaceae</taxon>
        <taxon>Candidatus Entotheonella</taxon>
    </lineage>
</organism>
<dbReference type="InterPro" id="IPR036388">
    <property type="entry name" value="WH-like_DNA-bd_sf"/>
</dbReference>
<gene>
    <name evidence="1" type="ORF">ETSY1_45785</name>
</gene>
<sequence>MPGLRFSQSTDMAIHGLWALARLEEPKRFLLLSEIARPQNVSESYLSKVFQKLTRKGLVKAVRGKRGGYALARLPEEISVGDIVRAMEAEDAQPMYRCLAEERSCAATASCLLLTVFAEAEQRMYEVLDNVSLADLIADAMQSIEPMVWLHQDLHGEP</sequence>
<dbReference type="PROSITE" id="PS01332">
    <property type="entry name" value="HTH_RRF2_1"/>
    <property type="match status" value="1"/>
</dbReference>
<dbReference type="PANTHER" id="PTHR33221:SF9">
    <property type="entry name" value="RRF2 FAMILY PROTEIN"/>
    <property type="match status" value="1"/>
</dbReference>
<comment type="caution">
    <text evidence="1">The sequence shown here is derived from an EMBL/GenBank/DDBJ whole genome shotgun (WGS) entry which is preliminary data.</text>
</comment>
<dbReference type="GO" id="GO:0005829">
    <property type="term" value="C:cytosol"/>
    <property type="evidence" value="ECO:0007669"/>
    <property type="project" value="TreeGrafter"/>
</dbReference>
<dbReference type="PANTHER" id="PTHR33221">
    <property type="entry name" value="WINGED HELIX-TURN-HELIX TRANSCRIPTIONAL REGULATOR, RRF2 FAMILY"/>
    <property type="match status" value="1"/>
</dbReference>
<evidence type="ECO:0000313" key="1">
    <source>
        <dbReference type="EMBL" id="ETW91989.1"/>
    </source>
</evidence>
<name>W4L263_ENTF1</name>
<dbReference type="HOGENOM" id="CLU_107144_1_0_7"/>
<dbReference type="SUPFAM" id="SSF46785">
    <property type="entry name" value="Winged helix' DNA-binding domain"/>
    <property type="match status" value="1"/>
</dbReference>
<evidence type="ECO:0008006" key="3">
    <source>
        <dbReference type="Google" id="ProtNLM"/>
    </source>
</evidence>
<dbReference type="InterPro" id="IPR000944">
    <property type="entry name" value="Tscrpt_reg_Rrf2"/>
</dbReference>
<dbReference type="GO" id="GO:0003700">
    <property type="term" value="F:DNA-binding transcription factor activity"/>
    <property type="evidence" value="ECO:0007669"/>
    <property type="project" value="TreeGrafter"/>
</dbReference>
<reference evidence="1 2" key="1">
    <citation type="journal article" date="2014" name="Nature">
        <title>An environmental bacterial taxon with a large and distinct metabolic repertoire.</title>
        <authorList>
            <person name="Wilson M.C."/>
            <person name="Mori T."/>
            <person name="Ruckert C."/>
            <person name="Uria A.R."/>
            <person name="Helf M.J."/>
            <person name="Takada K."/>
            <person name="Gernert C."/>
            <person name="Steffens U.A."/>
            <person name="Heycke N."/>
            <person name="Schmitt S."/>
            <person name="Rinke C."/>
            <person name="Helfrich E.J."/>
            <person name="Brachmann A.O."/>
            <person name="Gurgui C."/>
            <person name="Wakimoto T."/>
            <person name="Kracht M."/>
            <person name="Crusemann M."/>
            <person name="Hentschel U."/>
            <person name="Abe I."/>
            <person name="Matsunaga S."/>
            <person name="Kalinowski J."/>
            <person name="Takeyama H."/>
            <person name="Piel J."/>
        </authorList>
    </citation>
    <scope>NUCLEOTIDE SEQUENCE [LARGE SCALE GENOMIC DNA]</scope>
    <source>
        <strain evidence="2">TSY1</strain>
    </source>
</reference>
<accession>W4L263</accession>
<dbReference type="EMBL" id="AZHW01001763">
    <property type="protein sequence ID" value="ETW91989.1"/>
    <property type="molecule type" value="Genomic_DNA"/>
</dbReference>
<evidence type="ECO:0000313" key="2">
    <source>
        <dbReference type="Proteomes" id="UP000019141"/>
    </source>
</evidence>
<dbReference type="Gene3D" id="1.10.10.10">
    <property type="entry name" value="Winged helix-like DNA-binding domain superfamily/Winged helix DNA-binding domain"/>
    <property type="match status" value="1"/>
</dbReference>
<dbReference type="InterPro" id="IPR036390">
    <property type="entry name" value="WH_DNA-bd_sf"/>
</dbReference>
<dbReference type="AlphaFoldDB" id="W4L263"/>
<protein>
    <recommendedName>
        <fullName evidence="3">Rrf2 family transcriptional regulator</fullName>
    </recommendedName>
</protein>
<keyword evidence="2" id="KW-1185">Reference proteome</keyword>